<dbReference type="RefSeq" id="XP_033648882.1">
    <property type="nucleotide sequence ID" value="XM_033799448.1"/>
</dbReference>
<dbReference type="AlphaFoldDB" id="A0A6A6J5C6"/>
<dbReference type="GeneID" id="54552623"/>
<dbReference type="EMBL" id="ML986548">
    <property type="protein sequence ID" value="KAF2271343.1"/>
    <property type="molecule type" value="Genomic_DNA"/>
</dbReference>
<dbReference type="PANTHER" id="PTHR42090:SF1">
    <property type="match status" value="1"/>
</dbReference>
<dbReference type="Proteomes" id="UP000800097">
    <property type="component" value="Unassembled WGS sequence"/>
</dbReference>
<reference evidence="2" key="1">
    <citation type="journal article" date="2020" name="Stud. Mycol.">
        <title>101 Dothideomycetes genomes: a test case for predicting lifestyles and emergence of pathogens.</title>
        <authorList>
            <person name="Haridas S."/>
            <person name="Albert R."/>
            <person name="Binder M."/>
            <person name="Bloem J."/>
            <person name="Labutti K."/>
            <person name="Salamov A."/>
            <person name="Andreopoulos B."/>
            <person name="Baker S."/>
            <person name="Barry K."/>
            <person name="Bills G."/>
            <person name="Bluhm B."/>
            <person name="Cannon C."/>
            <person name="Castanera R."/>
            <person name="Culley D."/>
            <person name="Daum C."/>
            <person name="Ezra D."/>
            <person name="Gonzalez J."/>
            <person name="Henrissat B."/>
            <person name="Kuo A."/>
            <person name="Liang C."/>
            <person name="Lipzen A."/>
            <person name="Lutzoni F."/>
            <person name="Magnuson J."/>
            <person name="Mondo S."/>
            <person name="Nolan M."/>
            <person name="Ohm R."/>
            <person name="Pangilinan J."/>
            <person name="Park H.-J."/>
            <person name="Ramirez L."/>
            <person name="Alfaro M."/>
            <person name="Sun H."/>
            <person name="Tritt A."/>
            <person name="Yoshinaga Y."/>
            <person name="Zwiers L.-H."/>
            <person name="Turgeon B."/>
            <person name="Goodwin S."/>
            <person name="Spatafora J."/>
            <person name="Crous P."/>
            <person name="Grigoriev I."/>
        </authorList>
    </citation>
    <scope>NUCLEOTIDE SEQUENCE</scope>
    <source>
        <strain evidence="2">CBS 379.55</strain>
    </source>
</reference>
<evidence type="ECO:0000256" key="1">
    <source>
        <dbReference type="SAM" id="MobiDB-lite"/>
    </source>
</evidence>
<dbReference type="OrthoDB" id="4220319at2759"/>
<evidence type="ECO:0000313" key="3">
    <source>
        <dbReference type="Proteomes" id="UP000800097"/>
    </source>
</evidence>
<proteinExistence type="predicted"/>
<evidence type="ECO:0000313" key="2">
    <source>
        <dbReference type="EMBL" id="KAF2271343.1"/>
    </source>
</evidence>
<name>A0A6A6J5C6_WESOR</name>
<dbReference type="PANTHER" id="PTHR42090">
    <property type="match status" value="1"/>
</dbReference>
<gene>
    <name evidence="2" type="ORF">EI97DRAFT_437953</name>
</gene>
<protein>
    <submittedName>
        <fullName evidence="2">Uncharacterized protein</fullName>
    </submittedName>
</protein>
<feature type="compositionally biased region" description="Basic and acidic residues" evidence="1">
    <location>
        <begin position="101"/>
        <end position="117"/>
    </location>
</feature>
<feature type="compositionally biased region" description="Basic and acidic residues" evidence="1">
    <location>
        <begin position="33"/>
        <end position="47"/>
    </location>
</feature>
<organism evidence="2 3">
    <name type="scientific">Westerdykella ornata</name>
    <dbReference type="NCBI Taxonomy" id="318751"/>
    <lineage>
        <taxon>Eukaryota</taxon>
        <taxon>Fungi</taxon>
        <taxon>Dikarya</taxon>
        <taxon>Ascomycota</taxon>
        <taxon>Pezizomycotina</taxon>
        <taxon>Dothideomycetes</taxon>
        <taxon>Pleosporomycetidae</taxon>
        <taxon>Pleosporales</taxon>
        <taxon>Sporormiaceae</taxon>
        <taxon>Westerdykella</taxon>
    </lineage>
</organism>
<sequence>MFRTSITHHITRPRASLRPVRPLTTTPTLRARKGAEDKDSLQPRRSEYSMTGTDDAAADNPDAAFNPNKTRPEEEVATAGKNKKDNPHGGNPLDVSPGNEEVSRPEPEEGRESKGVERGPSTGGSAPKAGGGWTG</sequence>
<feature type="region of interest" description="Disordered" evidence="1">
    <location>
        <begin position="1"/>
        <end position="135"/>
    </location>
</feature>
<accession>A0A6A6J5C6</accession>
<feature type="compositionally biased region" description="Low complexity" evidence="1">
    <location>
        <begin position="54"/>
        <end position="68"/>
    </location>
</feature>
<keyword evidence="3" id="KW-1185">Reference proteome</keyword>
<feature type="compositionally biased region" description="Low complexity" evidence="1">
    <location>
        <begin position="17"/>
        <end position="29"/>
    </location>
</feature>